<dbReference type="GO" id="GO:0032259">
    <property type="term" value="P:methylation"/>
    <property type="evidence" value="ECO:0007669"/>
    <property type="project" value="UniProtKB-KW"/>
</dbReference>
<dbReference type="InterPro" id="IPR029063">
    <property type="entry name" value="SAM-dependent_MTases_sf"/>
</dbReference>
<keyword evidence="4" id="KW-1185">Reference proteome</keyword>
<feature type="domain" description="Methyltransferase type 11" evidence="2">
    <location>
        <begin position="18"/>
        <end position="125"/>
    </location>
</feature>
<dbReference type="Proteomes" id="UP000007517">
    <property type="component" value="Chromosome"/>
</dbReference>
<sequence length="263" mass="28876">MLTVDYDRLDLRPGMTVLDLGCGEGRHAFEAYRRGARVVAVDWGQPEVETTKLWLGAIAEAGEAGRAGDGTAARYEVVRGDLLHLPFPDASVDRVMASEVLEHIPDDATAMAEIFRVLKPGGRVAVTVPRYGPERVCWALSDEYHANEGGHIRIYRGDVLRARLATAGLVPGASHHAHALHAPFWWLKCAVGVEKESPLVRAYHRLLVWDLTHRPWLTRTAERLLDPLFGKSFVVYADKPTAATSPARVFGVTGQRERSAAAG</sequence>
<accession>H6RS18</accession>
<dbReference type="KEGG" id="bsd:BLASA_3344"/>
<dbReference type="InterPro" id="IPR013216">
    <property type="entry name" value="Methyltransf_11"/>
</dbReference>
<evidence type="ECO:0000256" key="1">
    <source>
        <dbReference type="ARBA" id="ARBA00022679"/>
    </source>
</evidence>
<dbReference type="EMBL" id="FO117623">
    <property type="protein sequence ID" value="CCG04212.1"/>
    <property type="molecule type" value="Genomic_DNA"/>
</dbReference>
<dbReference type="AlphaFoldDB" id="H6RS18"/>
<organism evidence="3 4">
    <name type="scientific">Blastococcus saxobsidens (strain DD2)</name>
    <dbReference type="NCBI Taxonomy" id="1146883"/>
    <lineage>
        <taxon>Bacteria</taxon>
        <taxon>Bacillati</taxon>
        <taxon>Actinomycetota</taxon>
        <taxon>Actinomycetes</taxon>
        <taxon>Geodermatophilales</taxon>
        <taxon>Geodermatophilaceae</taxon>
        <taxon>Blastococcus</taxon>
    </lineage>
</organism>
<dbReference type="InterPro" id="IPR050447">
    <property type="entry name" value="Erg6_SMT_methyltransf"/>
</dbReference>
<dbReference type="eggNOG" id="COG2226">
    <property type="taxonomic scope" value="Bacteria"/>
</dbReference>
<reference evidence="3 4" key="1">
    <citation type="journal article" date="2012" name="J. Bacteriol.">
        <title>Genome Sequence of Blastococcus saxobsidens DD2, a Stone-Inhabiting Bacterium.</title>
        <authorList>
            <person name="Chouaia B."/>
            <person name="Crotti E."/>
            <person name="Brusetti L."/>
            <person name="Daffonchio D."/>
            <person name="Essoussi I."/>
            <person name="Nouioui I."/>
            <person name="Sbissi I."/>
            <person name="Ghodhbane-Gtari F."/>
            <person name="Gtari M."/>
            <person name="Vacherie B."/>
            <person name="Barbe V."/>
            <person name="Medigue C."/>
            <person name="Gury J."/>
            <person name="Pujic P."/>
            <person name="Normand P."/>
        </authorList>
    </citation>
    <scope>NUCLEOTIDE SEQUENCE [LARGE SCALE GENOMIC DNA]</scope>
    <source>
        <strain evidence="3 4">DD2</strain>
    </source>
</reference>
<proteinExistence type="predicted"/>
<evidence type="ECO:0000259" key="2">
    <source>
        <dbReference type="Pfam" id="PF08241"/>
    </source>
</evidence>
<keyword evidence="1 3" id="KW-0808">Transferase</keyword>
<dbReference type="PANTHER" id="PTHR44068">
    <property type="entry name" value="ZGC:194242"/>
    <property type="match status" value="1"/>
</dbReference>
<dbReference type="HOGENOM" id="CLU_079357_0_0_11"/>
<name>H6RS18_BLASD</name>
<dbReference type="Gene3D" id="3.40.50.150">
    <property type="entry name" value="Vaccinia Virus protein VP39"/>
    <property type="match status" value="1"/>
</dbReference>
<protein>
    <submittedName>
        <fullName evidence="3">Putative methyltransferase Methylase involved in ubiquinone/menaquinone biosynthesis</fullName>
        <ecNumber evidence="3">2.1.1.-</ecNumber>
    </submittedName>
</protein>
<reference evidence="4" key="2">
    <citation type="submission" date="2012-02" db="EMBL/GenBank/DDBJ databases">
        <title>Complete genome sequence of Blastococcus saxobsidens strain DD2.</title>
        <authorList>
            <person name="Genoscope."/>
        </authorList>
    </citation>
    <scope>NUCLEOTIDE SEQUENCE [LARGE SCALE GENOMIC DNA]</scope>
    <source>
        <strain evidence="4">DD2</strain>
    </source>
</reference>
<dbReference type="GO" id="GO:0008757">
    <property type="term" value="F:S-adenosylmethionine-dependent methyltransferase activity"/>
    <property type="evidence" value="ECO:0007669"/>
    <property type="project" value="InterPro"/>
</dbReference>
<gene>
    <name evidence="3" type="ordered locus">BLASA_3344</name>
</gene>
<dbReference type="Pfam" id="PF08241">
    <property type="entry name" value="Methyltransf_11"/>
    <property type="match status" value="1"/>
</dbReference>
<dbReference type="CDD" id="cd02440">
    <property type="entry name" value="AdoMet_MTases"/>
    <property type="match status" value="1"/>
</dbReference>
<keyword evidence="3" id="KW-0489">Methyltransferase</keyword>
<dbReference type="STRING" id="1146883.BLASA_3344"/>
<dbReference type="PANTHER" id="PTHR44068:SF11">
    <property type="entry name" value="GERANYL DIPHOSPHATE 2-C-METHYLTRANSFERASE"/>
    <property type="match status" value="1"/>
</dbReference>
<dbReference type="RefSeq" id="WP_014377091.1">
    <property type="nucleotide sequence ID" value="NC_016943.1"/>
</dbReference>
<keyword evidence="3" id="KW-0830">Ubiquinone</keyword>
<evidence type="ECO:0000313" key="3">
    <source>
        <dbReference type="EMBL" id="CCG04212.1"/>
    </source>
</evidence>
<evidence type="ECO:0000313" key="4">
    <source>
        <dbReference type="Proteomes" id="UP000007517"/>
    </source>
</evidence>
<dbReference type="OrthoDB" id="9810247at2"/>
<dbReference type="EC" id="2.1.1.-" evidence="3"/>
<dbReference type="SUPFAM" id="SSF53335">
    <property type="entry name" value="S-adenosyl-L-methionine-dependent methyltransferases"/>
    <property type="match status" value="1"/>
</dbReference>